<gene>
    <name evidence="1" type="ORF">LRP29_26520</name>
</gene>
<evidence type="ECO:0000313" key="1">
    <source>
        <dbReference type="EMBL" id="UTU50991.1"/>
    </source>
</evidence>
<organism evidence="1 2">
    <name type="scientific">Mesorhizobium ciceri</name>
    <dbReference type="NCBI Taxonomy" id="39645"/>
    <lineage>
        <taxon>Bacteria</taxon>
        <taxon>Pseudomonadati</taxon>
        <taxon>Pseudomonadota</taxon>
        <taxon>Alphaproteobacteria</taxon>
        <taxon>Hyphomicrobiales</taxon>
        <taxon>Phyllobacteriaceae</taxon>
        <taxon>Mesorhizobium</taxon>
    </lineage>
</organism>
<name>A0AB38T907_9HYPH</name>
<evidence type="ECO:0000313" key="2">
    <source>
        <dbReference type="Proteomes" id="UP001060070"/>
    </source>
</evidence>
<proteinExistence type="predicted"/>
<dbReference type="Proteomes" id="UP001060070">
    <property type="component" value="Chromosome"/>
</dbReference>
<dbReference type="EMBL" id="CP088147">
    <property type="protein sequence ID" value="UTU50991.1"/>
    <property type="molecule type" value="Genomic_DNA"/>
</dbReference>
<dbReference type="AlphaFoldDB" id="A0AB38T907"/>
<dbReference type="RefSeq" id="WP_024503670.1">
    <property type="nucleotide sequence ID" value="NZ_CP088147.1"/>
</dbReference>
<reference evidence="1 2" key="1">
    <citation type="journal article" date="2022" name="Microbiol. Resour. Announc.">
        <title>Complete Genome Sequence of Mesorhizobium ciceri Strain R30, a Rhizobium Used as a Commercial Inoculant for Chickpea in Argentina.</title>
        <authorList>
            <person name="Foresto E."/>
            <person name="Revale S."/>
            <person name="Primo E."/>
            <person name="Nievas F."/>
            <person name="Carezzano E."/>
            <person name="Puente M."/>
            <person name="Alzari P."/>
            <person name="Mart M."/>
            <person name="Ben-Assaya M."/>
            <person name="Mornico D."/>
            <person name="Santoro M."/>
            <person name="Mart F."/>
            <person name="Giordano W."/>
            <person name="Bogino P."/>
        </authorList>
    </citation>
    <scope>NUCLEOTIDE SEQUENCE [LARGE SCALE GENOMIC DNA]</scope>
    <source>
        <strain evidence="1 2">R30</strain>
    </source>
</reference>
<protein>
    <submittedName>
        <fullName evidence="1">Uncharacterized protein</fullName>
    </submittedName>
</protein>
<keyword evidence="2" id="KW-1185">Reference proteome</keyword>
<accession>A0AB38T907</accession>
<sequence length="64" mass="7126">MANSGLTKKLDKSVAVVGAAWAESQYYDNAERWAHLFWDEDKGTGLIVRESNIIQWGGVGDWIA</sequence>